<gene>
    <name evidence="4" type="ORF">SRS1_15137</name>
</gene>
<dbReference type="PROSITE" id="PS00122">
    <property type="entry name" value="CARBOXYLESTERASE_B_1"/>
    <property type="match status" value="1"/>
</dbReference>
<evidence type="ECO:0000313" key="5">
    <source>
        <dbReference type="Proteomes" id="UP000239563"/>
    </source>
</evidence>
<sequence length="730" mass="77772">MKIVNSAIGAILGAFALGTPTTIPVLHHTPRDGGLVANQADLGAVHILFQNDLSTNASTAALLVPRSVASDRAAHVCSILGEKLFPFDRSQHGGVGSDLVDQFNYLRYAGTIGVKDTFWLDGGSGGVAAYKPSRGSIRPHGQGEKLGVVCTHTAPPTVVSKDDPYANGDMAVLGGVERRITVRTGDYQLTGYRDRRSWRFLGIPFGDAPLGAKRFMHSTPYTGNKVLDATSYRNACVQATGPLPMGEDCLNLNIYTPSVGGKALKPVLVAIYGGGFVNGRNSVPAYDGGNLASRSDVVVVMINYRLGALGWLASDKELPGNAGLSDQILALKWVREHIAAFGGDPDRITIGGQSAGAESVAALLASSAAKGLYHAAFLMSNPWVPWVQRAVQTKYVTPAVAASLECPSTGKAMVECLQNVADPMVFVQGDAYTNATNAITVALAKSAGSSLAMASIQPFLPTPDDLLDDQIFYLAGNGTIPNKVPILVGTTAGEGTPFVYPFMPQPLPHEPAALDKALAVLYTPESIAKIDASGLFKLNASDDDSVRETVALAMTYNFFTCPTQRIVDLAQTSAQFPKVYLYEAESGYTDTVEMPAKCAAEGTGVEVCHSDDLMSVFGSLNYVGIAPSSQYLDFVRYTADAFSAFVRTHSPNPSSRYLRARGRSYAYTQKVQSGHAWLPFTTPLLEAGEARTQYLSAGSGIRSGGVPHREVCDFFWKSKMLSYQMLDNAM</sequence>
<dbReference type="AlphaFoldDB" id="A0A2N8UIL8"/>
<dbReference type="Gene3D" id="3.40.50.1820">
    <property type="entry name" value="alpha/beta hydrolase"/>
    <property type="match status" value="1"/>
</dbReference>
<proteinExistence type="inferred from homology"/>
<name>A0A2N8UIL8_9BASI</name>
<evidence type="ECO:0000256" key="1">
    <source>
        <dbReference type="ARBA" id="ARBA00005964"/>
    </source>
</evidence>
<reference evidence="4 5" key="1">
    <citation type="submission" date="2017-02" db="EMBL/GenBank/DDBJ databases">
        <authorList>
            <person name="Peterson S.W."/>
        </authorList>
    </citation>
    <scope>NUCLEOTIDE SEQUENCE [LARGE SCALE GENOMIC DNA]</scope>
    <source>
        <strain evidence="4 5">SRS1_H2-8</strain>
    </source>
</reference>
<evidence type="ECO:0000313" key="4">
    <source>
        <dbReference type="EMBL" id="SJX64542.1"/>
    </source>
</evidence>
<dbReference type="SUPFAM" id="SSF53474">
    <property type="entry name" value="alpha/beta-Hydrolases"/>
    <property type="match status" value="1"/>
</dbReference>
<dbReference type="PANTHER" id="PTHR43142:SF1">
    <property type="entry name" value="CARBOXYLIC ESTER HYDROLASE"/>
    <property type="match status" value="1"/>
</dbReference>
<evidence type="ECO:0000256" key="2">
    <source>
        <dbReference type="ARBA" id="ARBA00022801"/>
    </source>
</evidence>
<dbReference type="InterPro" id="IPR002018">
    <property type="entry name" value="CarbesteraseB"/>
</dbReference>
<feature type="domain" description="Carboxylesterase type B" evidence="3">
    <location>
        <begin position="196"/>
        <end position="657"/>
    </location>
</feature>
<organism evidence="4 5">
    <name type="scientific">Sporisorium reilianum f. sp. reilianum</name>
    <dbReference type="NCBI Taxonomy" id="72559"/>
    <lineage>
        <taxon>Eukaryota</taxon>
        <taxon>Fungi</taxon>
        <taxon>Dikarya</taxon>
        <taxon>Basidiomycota</taxon>
        <taxon>Ustilaginomycotina</taxon>
        <taxon>Ustilaginomycetes</taxon>
        <taxon>Ustilaginales</taxon>
        <taxon>Ustilaginaceae</taxon>
        <taxon>Sporisorium</taxon>
    </lineage>
</organism>
<protein>
    <submittedName>
        <fullName evidence="4">Related to Cholinesterase</fullName>
    </submittedName>
</protein>
<dbReference type="GO" id="GO:0016787">
    <property type="term" value="F:hydrolase activity"/>
    <property type="evidence" value="ECO:0007669"/>
    <property type="project" value="UniProtKB-KW"/>
</dbReference>
<dbReference type="InterPro" id="IPR029058">
    <property type="entry name" value="AB_hydrolase_fold"/>
</dbReference>
<keyword evidence="2" id="KW-0378">Hydrolase</keyword>
<dbReference type="EMBL" id="LT795065">
    <property type="protein sequence ID" value="SJX64542.1"/>
    <property type="molecule type" value="Genomic_DNA"/>
</dbReference>
<dbReference type="Pfam" id="PF00135">
    <property type="entry name" value="COesterase"/>
    <property type="match status" value="1"/>
</dbReference>
<evidence type="ECO:0000259" key="3">
    <source>
        <dbReference type="Pfam" id="PF00135"/>
    </source>
</evidence>
<accession>A0A2N8UIL8</accession>
<dbReference type="PANTHER" id="PTHR43142">
    <property type="entry name" value="CARBOXYLIC ESTER HYDROLASE"/>
    <property type="match status" value="1"/>
</dbReference>
<dbReference type="InterPro" id="IPR019826">
    <property type="entry name" value="Carboxylesterase_B_AS"/>
</dbReference>
<dbReference type="Proteomes" id="UP000239563">
    <property type="component" value="Chromosome XII"/>
</dbReference>
<comment type="similarity">
    <text evidence="1">Belongs to the type-B carboxylesterase/lipase family.</text>
</comment>